<keyword evidence="6" id="KW-0597">Phosphoprotein</keyword>
<dbReference type="CDD" id="cd02027">
    <property type="entry name" value="APSK"/>
    <property type="match status" value="1"/>
</dbReference>
<dbReference type="PANTHER" id="PTHR42700:SF1">
    <property type="entry name" value="SULFATE ADENYLYLTRANSFERASE"/>
    <property type="match status" value="1"/>
</dbReference>
<feature type="domain" description="APS kinase" evidence="8">
    <location>
        <begin position="28"/>
        <end position="175"/>
    </location>
</feature>
<gene>
    <name evidence="6 9" type="primary">cysC</name>
    <name evidence="9" type="ORF">IQ236_22580</name>
</gene>
<dbReference type="SUPFAM" id="SSF52540">
    <property type="entry name" value="P-loop containing nucleoside triphosphate hydrolases"/>
    <property type="match status" value="1"/>
</dbReference>
<sequence length="203" mass="22529">MIQSSLTIINERSSLISTTGEKSLMQHRGVTVWFTGLSGAGKTTISRAVAEILQQKQCKLEILDGDIVRENLTKGLGFSKADRDENIRRIGFVAHLLTRNGVIVLVSAISPYREIREEVREKIGDFVEVYVNAPLTVCEDRDVKGLYKKARAGEIKGFTGIDDPYEAPTNPEIECHTDQEDLAESIAKVMQKLAELGYISSED</sequence>
<dbReference type="Proteomes" id="UP000640725">
    <property type="component" value="Unassembled WGS sequence"/>
</dbReference>
<dbReference type="GO" id="GO:0004020">
    <property type="term" value="F:adenylylsulfate kinase activity"/>
    <property type="evidence" value="ECO:0007669"/>
    <property type="project" value="UniProtKB-EC"/>
</dbReference>
<comment type="caution">
    <text evidence="9">The sequence shown here is derived from an EMBL/GenBank/DDBJ whole genome shotgun (WGS) entry which is preliminary data.</text>
</comment>
<evidence type="ECO:0000259" key="8">
    <source>
        <dbReference type="Pfam" id="PF01583"/>
    </source>
</evidence>
<proteinExistence type="inferred from homology"/>
<dbReference type="Gene3D" id="3.40.50.300">
    <property type="entry name" value="P-loop containing nucleotide triphosphate hydrolases"/>
    <property type="match status" value="1"/>
</dbReference>
<reference evidence="9 10" key="1">
    <citation type="submission" date="2020-10" db="EMBL/GenBank/DDBJ databases">
        <authorList>
            <person name="Castelo-Branco R."/>
            <person name="Eusebio N."/>
            <person name="Adriana R."/>
            <person name="Vieira A."/>
            <person name="Brugerolle De Fraissinette N."/>
            <person name="Rezende De Castro R."/>
            <person name="Schneider M.P."/>
            <person name="Vasconcelos V."/>
            <person name="Leao P.N."/>
        </authorList>
    </citation>
    <scope>NUCLEOTIDE SEQUENCE [LARGE SCALE GENOMIC DNA]</scope>
    <source>
        <strain evidence="9 10">LEGE 06226</strain>
    </source>
</reference>
<comment type="catalytic activity">
    <reaction evidence="1 6 7">
        <text>adenosine 5'-phosphosulfate + ATP = 3'-phosphoadenylyl sulfate + ADP + H(+)</text>
        <dbReference type="Rhea" id="RHEA:24152"/>
        <dbReference type="ChEBI" id="CHEBI:15378"/>
        <dbReference type="ChEBI" id="CHEBI:30616"/>
        <dbReference type="ChEBI" id="CHEBI:58243"/>
        <dbReference type="ChEBI" id="CHEBI:58339"/>
        <dbReference type="ChEBI" id="CHEBI:456216"/>
        <dbReference type="EC" id="2.7.1.25"/>
    </reaction>
</comment>
<dbReference type="RefSeq" id="WP_193871370.1">
    <property type="nucleotide sequence ID" value="NZ_JADEWU010000076.1"/>
</dbReference>
<dbReference type="InterPro" id="IPR027417">
    <property type="entry name" value="P-loop_NTPase"/>
</dbReference>
<dbReference type="NCBIfam" id="NF003013">
    <property type="entry name" value="PRK03846.1"/>
    <property type="match status" value="1"/>
</dbReference>
<name>A0ABR9UHP6_9CYAN</name>
<accession>A0ABR9UHP6</accession>
<keyword evidence="5 6" id="KW-0067">ATP-binding</keyword>
<evidence type="ECO:0000256" key="2">
    <source>
        <dbReference type="ARBA" id="ARBA00012121"/>
    </source>
</evidence>
<comment type="pathway">
    <text evidence="6 7">Sulfur metabolism; hydrogen sulfide biosynthesis; sulfite from sulfate: step 2/3.</text>
</comment>
<comment type="function">
    <text evidence="6 7">Catalyzes the synthesis of activated sulfate.</text>
</comment>
<evidence type="ECO:0000256" key="7">
    <source>
        <dbReference type="RuleBase" id="RU004347"/>
    </source>
</evidence>
<keyword evidence="3 6" id="KW-0808">Transferase</keyword>
<evidence type="ECO:0000313" key="9">
    <source>
        <dbReference type="EMBL" id="MBE9145982.1"/>
    </source>
</evidence>
<evidence type="ECO:0000256" key="3">
    <source>
        <dbReference type="ARBA" id="ARBA00022679"/>
    </source>
</evidence>
<evidence type="ECO:0000256" key="1">
    <source>
        <dbReference type="ARBA" id="ARBA00001823"/>
    </source>
</evidence>
<dbReference type="InterPro" id="IPR002891">
    <property type="entry name" value="APS"/>
</dbReference>
<keyword evidence="10" id="KW-1185">Reference proteome</keyword>
<dbReference type="Pfam" id="PF01583">
    <property type="entry name" value="APS_kinase"/>
    <property type="match status" value="1"/>
</dbReference>
<keyword evidence="6 7" id="KW-0418">Kinase</keyword>
<evidence type="ECO:0000313" key="10">
    <source>
        <dbReference type="Proteomes" id="UP000640725"/>
    </source>
</evidence>
<organism evidence="9 10">
    <name type="scientific">Planktothrix mougeotii LEGE 06226</name>
    <dbReference type="NCBI Taxonomy" id="1828728"/>
    <lineage>
        <taxon>Bacteria</taxon>
        <taxon>Bacillati</taxon>
        <taxon>Cyanobacteriota</taxon>
        <taxon>Cyanophyceae</taxon>
        <taxon>Oscillatoriophycideae</taxon>
        <taxon>Oscillatoriales</taxon>
        <taxon>Microcoleaceae</taxon>
        <taxon>Planktothrix</taxon>
    </lineage>
</organism>
<evidence type="ECO:0000256" key="4">
    <source>
        <dbReference type="ARBA" id="ARBA00022741"/>
    </source>
</evidence>
<dbReference type="EC" id="2.7.1.25" evidence="2 6"/>
<feature type="active site" description="Phosphoserine intermediate" evidence="6">
    <location>
        <position position="110"/>
    </location>
</feature>
<dbReference type="InterPro" id="IPR059117">
    <property type="entry name" value="APS_kinase_dom"/>
</dbReference>
<comment type="similarity">
    <text evidence="6 7">Belongs to the APS kinase family.</text>
</comment>
<feature type="binding site" evidence="6">
    <location>
        <begin position="36"/>
        <end position="43"/>
    </location>
    <ligand>
        <name>ATP</name>
        <dbReference type="ChEBI" id="CHEBI:30616"/>
    </ligand>
</feature>
<dbReference type="PANTHER" id="PTHR42700">
    <property type="entry name" value="SULFATE ADENYLYLTRANSFERASE"/>
    <property type="match status" value="1"/>
</dbReference>
<keyword evidence="4 6" id="KW-0547">Nucleotide-binding</keyword>
<dbReference type="HAMAP" id="MF_00065">
    <property type="entry name" value="Adenylyl_sulf_kinase"/>
    <property type="match status" value="1"/>
</dbReference>
<dbReference type="InterPro" id="IPR050512">
    <property type="entry name" value="Sulf_AdTrans/APS_kinase"/>
</dbReference>
<evidence type="ECO:0000256" key="6">
    <source>
        <dbReference type="HAMAP-Rule" id="MF_00065"/>
    </source>
</evidence>
<protein>
    <recommendedName>
        <fullName evidence="2 6">Adenylyl-sulfate kinase</fullName>
        <ecNumber evidence="2 6">2.7.1.25</ecNumber>
    </recommendedName>
    <alternativeName>
        <fullName evidence="6">APS kinase</fullName>
    </alternativeName>
    <alternativeName>
        <fullName evidence="6">ATP adenosine-5'-phosphosulfate 3'-phosphotransferase</fullName>
    </alternativeName>
    <alternativeName>
        <fullName evidence="6">Adenosine-5'-phosphosulfate kinase</fullName>
    </alternativeName>
</protein>
<dbReference type="NCBIfam" id="NF002059">
    <property type="entry name" value="PRK00889.1"/>
    <property type="match status" value="1"/>
</dbReference>
<dbReference type="EMBL" id="JADEWU010000076">
    <property type="protein sequence ID" value="MBE9145982.1"/>
    <property type="molecule type" value="Genomic_DNA"/>
</dbReference>
<evidence type="ECO:0000256" key="5">
    <source>
        <dbReference type="ARBA" id="ARBA00022840"/>
    </source>
</evidence>
<dbReference type="NCBIfam" id="TIGR00455">
    <property type="entry name" value="apsK"/>
    <property type="match status" value="1"/>
</dbReference>